<evidence type="ECO:0000313" key="3">
    <source>
        <dbReference type="Proteomes" id="UP001529510"/>
    </source>
</evidence>
<reference evidence="2 3" key="1">
    <citation type="submission" date="2024-05" db="EMBL/GenBank/DDBJ databases">
        <title>Genome sequencing and assembly of Indian major carp, Cirrhinus mrigala (Hamilton, 1822).</title>
        <authorList>
            <person name="Mohindra V."/>
            <person name="Chowdhury L.M."/>
            <person name="Lal K."/>
            <person name="Jena J.K."/>
        </authorList>
    </citation>
    <scope>NUCLEOTIDE SEQUENCE [LARGE SCALE GENOMIC DNA]</scope>
    <source>
        <strain evidence="2">CM1030</strain>
        <tissue evidence="2">Blood</tissue>
    </source>
</reference>
<evidence type="ECO:0000313" key="2">
    <source>
        <dbReference type="EMBL" id="KAL0179722.1"/>
    </source>
</evidence>
<protein>
    <submittedName>
        <fullName evidence="2">Uncharacterized protein</fullName>
    </submittedName>
</protein>
<dbReference type="Proteomes" id="UP001529510">
    <property type="component" value="Unassembled WGS sequence"/>
</dbReference>
<sequence>GGWDHVTVRGNAMEAPRIMMPSLTDNAGNQMATRPPQTSNHPEINGNPVGC</sequence>
<feature type="non-terminal residue" evidence="2">
    <location>
        <position position="1"/>
    </location>
</feature>
<feature type="region of interest" description="Disordered" evidence="1">
    <location>
        <begin position="1"/>
        <end position="51"/>
    </location>
</feature>
<evidence type="ECO:0000256" key="1">
    <source>
        <dbReference type="SAM" id="MobiDB-lite"/>
    </source>
</evidence>
<gene>
    <name evidence="2" type="ORF">M9458_025164</name>
</gene>
<feature type="compositionally biased region" description="Polar residues" evidence="1">
    <location>
        <begin position="23"/>
        <end position="42"/>
    </location>
</feature>
<dbReference type="EMBL" id="JAMKFB020000012">
    <property type="protein sequence ID" value="KAL0179722.1"/>
    <property type="molecule type" value="Genomic_DNA"/>
</dbReference>
<organism evidence="2 3">
    <name type="scientific">Cirrhinus mrigala</name>
    <name type="common">Mrigala</name>
    <dbReference type="NCBI Taxonomy" id="683832"/>
    <lineage>
        <taxon>Eukaryota</taxon>
        <taxon>Metazoa</taxon>
        <taxon>Chordata</taxon>
        <taxon>Craniata</taxon>
        <taxon>Vertebrata</taxon>
        <taxon>Euteleostomi</taxon>
        <taxon>Actinopterygii</taxon>
        <taxon>Neopterygii</taxon>
        <taxon>Teleostei</taxon>
        <taxon>Ostariophysi</taxon>
        <taxon>Cypriniformes</taxon>
        <taxon>Cyprinidae</taxon>
        <taxon>Labeoninae</taxon>
        <taxon>Labeonini</taxon>
        <taxon>Cirrhinus</taxon>
    </lineage>
</organism>
<accession>A0ABD0Q0K9</accession>
<comment type="caution">
    <text evidence="2">The sequence shown here is derived from an EMBL/GenBank/DDBJ whole genome shotgun (WGS) entry which is preliminary data.</text>
</comment>
<proteinExistence type="predicted"/>
<dbReference type="AlphaFoldDB" id="A0ABD0Q0K9"/>
<name>A0ABD0Q0K9_CIRMR</name>
<keyword evidence="3" id="KW-1185">Reference proteome</keyword>